<proteinExistence type="predicted"/>
<dbReference type="InterPro" id="IPR042115">
    <property type="entry name" value="PriA_3primeBD_sf"/>
</dbReference>
<accession>D0U5Y9</accession>
<dbReference type="GO" id="GO:0006310">
    <property type="term" value="P:DNA recombination"/>
    <property type="evidence" value="ECO:0007669"/>
    <property type="project" value="TreeGrafter"/>
</dbReference>
<dbReference type="SUPFAM" id="SSF52540">
    <property type="entry name" value="P-loop containing nucleoside triphosphate hydrolases"/>
    <property type="match status" value="1"/>
</dbReference>
<name>D0U5Y9_9ACTN</name>
<dbReference type="GO" id="GO:0005524">
    <property type="term" value="F:ATP binding"/>
    <property type="evidence" value="ECO:0007669"/>
    <property type="project" value="UniProtKB-KW"/>
</dbReference>
<dbReference type="GO" id="GO:0003677">
    <property type="term" value="F:DNA binding"/>
    <property type="evidence" value="ECO:0007669"/>
    <property type="project" value="UniProtKB-KW"/>
</dbReference>
<evidence type="ECO:0000256" key="1">
    <source>
        <dbReference type="ARBA" id="ARBA00022741"/>
    </source>
</evidence>
<sequence>MFDYVVPEDMVGKLEVGDRVRIVLHGRSVSGWVASFGLSEDGFSDIDVTRLLSIVKIQGRGPDADLIRLFAEVRSRWQGRLRSLYVSATPTNLVETFPTSRNAKDRTVFASGADSSVFSCVKSGLNALVRRGPTVSPLASVLGAAVNGPTLVVIPTVTRARLLAAALKRQGLSVALLPDEWANAAGGVDVVIGARSAVFARVPNLCAIVVIDEHDDSLQEERTPTWHARDVAIMRAKLQQVSCILCSPIPSVTAAHWALDQQLIADEQRELAEWPTIQIVDRSVDDDWPNSLVSSALVAEIRDHSRRVALIYNTKGRAKLVACAACKVLARCSTCNGAMNITSESLFECGRCKETRPQVCLSCSAGKFAVLKPGISRLREEIARAAGRKTDDVVEISGKSKDVVDVSKMLFIGTESLIHRLKDVDTVVFLDIDQELSAPRYRASEIASTLLIGAARLVSRSSKGRVLVQTFNAQHPLLKAISDKKIDAYIASESASRIAMRMPPFSSLAQISGAAAPGVVALLQDQSGISVSAENQGTFLIRSESSQHLSAALDKIDLPKSARYKLVVDPPRV</sequence>
<evidence type="ECO:0000256" key="3">
    <source>
        <dbReference type="ARBA" id="ARBA00023125"/>
    </source>
</evidence>
<keyword evidence="2" id="KW-0067">ATP-binding</keyword>
<dbReference type="GO" id="GO:0043138">
    <property type="term" value="F:3'-5' DNA helicase activity"/>
    <property type="evidence" value="ECO:0007669"/>
    <property type="project" value="TreeGrafter"/>
</dbReference>
<evidence type="ECO:0000313" key="5">
    <source>
        <dbReference type="EMBL" id="ACY25306.1"/>
    </source>
</evidence>
<dbReference type="GO" id="GO:0006270">
    <property type="term" value="P:DNA replication initiation"/>
    <property type="evidence" value="ECO:0007669"/>
    <property type="project" value="TreeGrafter"/>
</dbReference>
<dbReference type="EMBL" id="GQ387490">
    <property type="protein sequence ID" value="ACY25306.1"/>
    <property type="molecule type" value="Genomic_DNA"/>
</dbReference>
<dbReference type="GO" id="GO:0006302">
    <property type="term" value="P:double-strand break repair"/>
    <property type="evidence" value="ECO:0007669"/>
    <property type="project" value="TreeGrafter"/>
</dbReference>
<reference evidence="5" key="1">
    <citation type="journal article" date="2009" name="Environ. Microbiol.">
        <title>Comparative analyses of actinobacterial genomic fragments from Lake Kinneret.</title>
        <authorList>
            <person name="Philosof A."/>
            <person name="Sabehi G."/>
            <person name="Beja O."/>
        </authorList>
    </citation>
    <scope>NUCLEOTIDE SEQUENCE</scope>
</reference>
<dbReference type="InterPro" id="IPR014001">
    <property type="entry name" value="Helicase_ATP-bd"/>
</dbReference>
<keyword evidence="3" id="KW-0238">DNA-binding</keyword>
<protein>
    <submittedName>
        <fullName evidence="5">Primosomal protein N</fullName>
    </submittedName>
</protein>
<dbReference type="PANTHER" id="PTHR30580:SF0">
    <property type="entry name" value="PRIMOSOMAL PROTEIN N"/>
    <property type="match status" value="1"/>
</dbReference>
<dbReference type="Gene3D" id="3.40.50.300">
    <property type="entry name" value="P-loop containing nucleotide triphosphate hydrolases"/>
    <property type="match status" value="1"/>
</dbReference>
<dbReference type="Gene3D" id="3.40.1440.60">
    <property type="entry name" value="PriA, 3(prime) DNA-binding domain"/>
    <property type="match status" value="1"/>
</dbReference>
<evidence type="ECO:0000259" key="4">
    <source>
        <dbReference type="PROSITE" id="PS51192"/>
    </source>
</evidence>
<feature type="domain" description="Helicase ATP-binding" evidence="4">
    <location>
        <begin position="119"/>
        <end position="268"/>
    </location>
</feature>
<dbReference type="PROSITE" id="PS51192">
    <property type="entry name" value="HELICASE_ATP_BIND_1"/>
    <property type="match status" value="1"/>
</dbReference>
<dbReference type="AlphaFoldDB" id="D0U5Y9"/>
<dbReference type="PANTHER" id="PTHR30580">
    <property type="entry name" value="PRIMOSOMAL PROTEIN N"/>
    <property type="match status" value="1"/>
</dbReference>
<keyword evidence="1" id="KW-0547">Nucleotide-binding</keyword>
<evidence type="ECO:0000256" key="2">
    <source>
        <dbReference type="ARBA" id="ARBA00022840"/>
    </source>
</evidence>
<dbReference type="InterPro" id="IPR027417">
    <property type="entry name" value="P-loop_NTPase"/>
</dbReference>
<organism evidence="5">
    <name type="scientific">uncultured Actinomycetes bacterium</name>
    <dbReference type="NCBI Taxonomy" id="152507"/>
    <lineage>
        <taxon>Bacteria</taxon>
        <taxon>Bacillati</taxon>
        <taxon>Actinomycetota</taxon>
        <taxon>Actinomycetes</taxon>
        <taxon>environmental samples</taxon>
    </lineage>
</organism>